<sequence length="400" mass="45640">MSSPTIMSTAAHHDPLPTDEEELCMLDLEDADSLLEHIQDLVALKFDDFPDDQVDNEAARYAARMTKASITDGLEQGIYVAEGFEGRKYSTAVSTRAALTMWYRNLRPNESLTEWRVDSATNTWRGLPTRSQHVSQFMVGLEKTKAKSGEVSSSVRALALEDIHRLYDHCINLNLSLGERRAGTVRFIAYLLGWLMLLRIDEVIKLKFENIDKIPGERKFINITLTTRKQNQTGVLHAWKLHANDDDPKICPVCAFILLASLYGRCGSAIWLPHRHIPFRIFRGSANHNHMTASSFIPRATSFSSIKLRRATHIPISDILDFPECCSSLSILVPILQHRVSNDGKKYQFPIDMFLISYLLLYPHFFTHISSRHRHFLFTYVRQRDERISKSSAISDYAGD</sequence>
<organism evidence="1 2">
    <name type="scientific">Mycena metata</name>
    <dbReference type="NCBI Taxonomy" id="1033252"/>
    <lineage>
        <taxon>Eukaryota</taxon>
        <taxon>Fungi</taxon>
        <taxon>Dikarya</taxon>
        <taxon>Basidiomycota</taxon>
        <taxon>Agaricomycotina</taxon>
        <taxon>Agaricomycetes</taxon>
        <taxon>Agaricomycetidae</taxon>
        <taxon>Agaricales</taxon>
        <taxon>Marasmiineae</taxon>
        <taxon>Mycenaceae</taxon>
        <taxon>Mycena</taxon>
    </lineage>
</organism>
<dbReference type="AlphaFoldDB" id="A0AAD7HM32"/>
<evidence type="ECO:0000313" key="2">
    <source>
        <dbReference type="Proteomes" id="UP001215598"/>
    </source>
</evidence>
<dbReference type="EMBL" id="JARKIB010000210">
    <property type="protein sequence ID" value="KAJ7723578.1"/>
    <property type="molecule type" value="Genomic_DNA"/>
</dbReference>
<proteinExistence type="predicted"/>
<comment type="caution">
    <text evidence="1">The sequence shown here is derived from an EMBL/GenBank/DDBJ whole genome shotgun (WGS) entry which is preliminary data.</text>
</comment>
<evidence type="ECO:0000313" key="1">
    <source>
        <dbReference type="EMBL" id="KAJ7723578.1"/>
    </source>
</evidence>
<protein>
    <submittedName>
        <fullName evidence="1">Uncharacterized protein</fullName>
    </submittedName>
</protein>
<reference evidence="1" key="1">
    <citation type="submission" date="2023-03" db="EMBL/GenBank/DDBJ databases">
        <title>Massive genome expansion in bonnet fungi (Mycena s.s.) driven by repeated elements and novel gene families across ecological guilds.</title>
        <authorList>
            <consortium name="Lawrence Berkeley National Laboratory"/>
            <person name="Harder C.B."/>
            <person name="Miyauchi S."/>
            <person name="Viragh M."/>
            <person name="Kuo A."/>
            <person name="Thoen E."/>
            <person name="Andreopoulos B."/>
            <person name="Lu D."/>
            <person name="Skrede I."/>
            <person name="Drula E."/>
            <person name="Henrissat B."/>
            <person name="Morin E."/>
            <person name="Kohler A."/>
            <person name="Barry K."/>
            <person name="LaButti K."/>
            <person name="Morin E."/>
            <person name="Salamov A."/>
            <person name="Lipzen A."/>
            <person name="Mereny Z."/>
            <person name="Hegedus B."/>
            <person name="Baldrian P."/>
            <person name="Stursova M."/>
            <person name="Weitz H."/>
            <person name="Taylor A."/>
            <person name="Grigoriev I.V."/>
            <person name="Nagy L.G."/>
            <person name="Martin F."/>
            <person name="Kauserud H."/>
        </authorList>
    </citation>
    <scope>NUCLEOTIDE SEQUENCE</scope>
    <source>
        <strain evidence="1">CBHHK182m</strain>
    </source>
</reference>
<accession>A0AAD7HM32</accession>
<dbReference type="Proteomes" id="UP001215598">
    <property type="component" value="Unassembled WGS sequence"/>
</dbReference>
<name>A0AAD7HM32_9AGAR</name>
<keyword evidence="2" id="KW-1185">Reference proteome</keyword>
<gene>
    <name evidence="1" type="ORF">B0H16DRAFT_1787671</name>
</gene>